<dbReference type="RefSeq" id="WP_369223503.1">
    <property type="nucleotide sequence ID" value="NZ_CP163441.1"/>
</dbReference>
<dbReference type="EMBL" id="CP163441">
    <property type="protein sequence ID" value="XDQ44632.1"/>
    <property type="molecule type" value="Genomic_DNA"/>
</dbReference>
<dbReference type="PANTHER" id="PTHR42815:SF2">
    <property type="entry name" value="FAD-BINDING, PUTATIVE (AFU_ORTHOLOGUE AFUA_6G07600)-RELATED"/>
    <property type="match status" value="1"/>
</dbReference>
<dbReference type="PANTHER" id="PTHR42815">
    <property type="entry name" value="FAD-BINDING, PUTATIVE (AFU_ORTHOLOGUE AFUA_6G07600)-RELATED"/>
    <property type="match status" value="1"/>
</dbReference>
<dbReference type="SUPFAM" id="SSF50475">
    <property type="entry name" value="FMN-binding split barrel"/>
    <property type="match status" value="1"/>
</dbReference>
<accession>A0AB39QQP7</accession>
<evidence type="ECO:0000313" key="3">
    <source>
        <dbReference type="EMBL" id="XDQ44632.1"/>
    </source>
</evidence>
<organism evidence="3">
    <name type="scientific">Streptomyces sp. R39</name>
    <dbReference type="NCBI Taxonomy" id="3238631"/>
    <lineage>
        <taxon>Bacteria</taxon>
        <taxon>Bacillati</taxon>
        <taxon>Actinomycetota</taxon>
        <taxon>Actinomycetes</taxon>
        <taxon>Kitasatosporales</taxon>
        <taxon>Streptomycetaceae</taxon>
        <taxon>Streptomyces</taxon>
    </lineage>
</organism>
<dbReference type="InterPro" id="IPR012349">
    <property type="entry name" value="Split_barrel_FMN-bd"/>
</dbReference>
<protein>
    <submittedName>
        <fullName evidence="3">Pyridoxamine 5'-phosphate oxidase family protein</fullName>
    </submittedName>
</protein>
<dbReference type="Pfam" id="PF01243">
    <property type="entry name" value="PNPOx_N"/>
    <property type="match status" value="1"/>
</dbReference>
<dbReference type="InterPro" id="IPR011576">
    <property type="entry name" value="Pyridox_Oxase_N"/>
</dbReference>
<feature type="region of interest" description="Disordered" evidence="1">
    <location>
        <begin position="284"/>
        <end position="306"/>
    </location>
</feature>
<proteinExistence type="predicted"/>
<feature type="domain" description="Pyridoxamine 5'-phosphate oxidase N-terminal" evidence="2">
    <location>
        <begin position="166"/>
        <end position="266"/>
    </location>
</feature>
<dbReference type="Gene3D" id="2.30.110.10">
    <property type="entry name" value="Electron Transport, Fmn-binding Protein, Chain A"/>
    <property type="match status" value="1"/>
</dbReference>
<dbReference type="AlphaFoldDB" id="A0AB39QQP7"/>
<evidence type="ECO:0000259" key="2">
    <source>
        <dbReference type="Pfam" id="PF01243"/>
    </source>
</evidence>
<evidence type="ECO:0000256" key="1">
    <source>
        <dbReference type="SAM" id="MobiDB-lite"/>
    </source>
</evidence>
<name>A0AB39QQP7_9ACTN</name>
<reference evidence="3" key="1">
    <citation type="submission" date="2024-07" db="EMBL/GenBank/DDBJ databases">
        <authorList>
            <person name="Yu S.T."/>
        </authorList>
    </citation>
    <scope>NUCLEOTIDE SEQUENCE</scope>
    <source>
        <strain evidence="3">R39</strain>
    </source>
</reference>
<gene>
    <name evidence="3" type="ORF">AB5J52_21500</name>
</gene>
<sequence>MGAYHHGERIAQERAGLLDNADFSSAAIGSAIPGIARDFLAEQPVIVIGGTDANGDVWASQLTGEPGFISAPGPTSLDIAAVPPPGDPLHEPLTRPTHLGMLAMEPTTRRRMRMNGTAHPTPGGLHVTLDQVYANCPKYIQKREPTKRPTSPAAPRHSHELSAGQVAFLTTADTFFIATADQDGNADASHRGGNPGFLQTLGPTRLRWPDYAGNAMFNTLGNLQVNPHAGLLVPDWTTGTLLQLTGTATVDWNPDHADAVPGAQRIVEFTIHHVVQTDHASPLSWSTPQYSRFNPPAPQPVEGGTA</sequence>